<evidence type="ECO:0000313" key="6">
    <source>
        <dbReference type="Proteomes" id="UP001178507"/>
    </source>
</evidence>
<dbReference type="InterPro" id="IPR018247">
    <property type="entry name" value="EF_Hand_1_Ca_BS"/>
</dbReference>
<organism evidence="5 6">
    <name type="scientific">Effrenium voratum</name>
    <dbReference type="NCBI Taxonomy" id="2562239"/>
    <lineage>
        <taxon>Eukaryota</taxon>
        <taxon>Sar</taxon>
        <taxon>Alveolata</taxon>
        <taxon>Dinophyceae</taxon>
        <taxon>Suessiales</taxon>
        <taxon>Symbiodiniaceae</taxon>
        <taxon>Effrenium</taxon>
    </lineage>
</organism>
<evidence type="ECO:0000256" key="1">
    <source>
        <dbReference type="ARBA" id="ARBA00022837"/>
    </source>
</evidence>
<dbReference type="EMBL" id="CAUJNA010000565">
    <property type="protein sequence ID" value="CAJ1378744.1"/>
    <property type="molecule type" value="Genomic_DNA"/>
</dbReference>
<feature type="transmembrane region" description="Helical" evidence="3">
    <location>
        <begin position="373"/>
        <end position="398"/>
    </location>
</feature>
<dbReference type="CDD" id="cd00051">
    <property type="entry name" value="EFh"/>
    <property type="match status" value="1"/>
</dbReference>
<dbReference type="Proteomes" id="UP001178507">
    <property type="component" value="Unassembled WGS sequence"/>
</dbReference>
<accession>A0AA36I249</accession>
<comment type="caution">
    <text evidence="5">The sequence shown here is derived from an EMBL/GenBank/DDBJ whole genome shotgun (WGS) entry which is preliminary data.</text>
</comment>
<dbReference type="SUPFAM" id="SSF47473">
    <property type="entry name" value="EF-hand"/>
    <property type="match status" value="1"/>
</dbReference>
<keyword evidence="3" id="KW-1133">Transmembrane helix</keyword>
<feature type="transmembrane region" description="Helical" evidence="3">
    <location>
        <begin position="410"/>
        <end position="432"/>
    </location>
</feature>
<proteinExistence type="predicted"/>
<feature type="domain" description="EF-hand" evidence="4">
    <location>
        <begin position="289"/>
        <end position="324"/>
    </location>
</feature>
<keyword evidence="3" id="KW-0812">Transmembrane</keyword>
<gene>
    <name evidence="5" type="ORF">EVOR1521_LOCUS7185</name>
</gene>
<keyword evidence="3" id="KW-0472">Membrane</keyword>
<dbReference type="PROSITE" id="PS00018">
    <property type="entry name" value="EF_HAND_1"/>
    <property type="match status" value="2"/>
</dbReference>
<evidence type="ECO:0000256" key="3">
    <source>
        <dbReference type="SAM" id="Phobius"/>
    </source>
</evidence>
<feature type="region of interest" description="Disordered" evidence="2">
    <location>
        <begin position="509"/>
        <end position="554"/>
    </location>
</feature>
<dbReference type="Gene3D" id="1.10.238.10">
    <property type="entry name" value="EF-hand"/>
    <property type="match status" value="1"/>
</dbReference>
<dbReference type="AlphaFoldDB" id="A0AA36I249"/>
<dbReference type="GO" id="GO:0005509">
    <property type="term" value="F:calcium ion binding"/>
    <property type="evidence" value="ECO:0007669"/>
    <property type="project" value="InterPro"/>
</dbReference>
<feature type="transmembrane region" description="Helical" evidence="3">
    <location>
        <begin position="119"/>
        <end position="140"/>
    </location>
</feature>
<keyword evidence="1" id="KW-0106">Calcium</keyword>
<feature type="region of interest" description="Disordered" evidence="2">
    <location>
        <begin position="244"/>
        <end position="266"/>
    </location>
</feature>
<feature type="transmembrane region" description="Helical" evidence="3">
    <location>
        <begin position="183"/>
        <end position="205"/>
    </location>
</feature>
<keyword evidence="6" id="KW-1185">Reference proteome</keyword>
<evidence type="ECO:0000313" key="5">
    <source>
        <dbReference type="EMBL" id="CAJ1378744.1"/>
    </source>
</evidence>
<name>A0AA36I249_9DINO</name>
<feature type="transmembrane region" description="Helical" evidence="3">
    <location>
        <begin position="20"/>
        <end position="44"/>
    </location>
</feature>
<protein>
    <recommendedName>
        <fullName evidence="4">EF-hand domain-containing protein</fullName>
    </recommendedName>
</protein>
<dbReference type="InterPro" id="IPR011992">
    <property type="entry name" value="EF-hand-dom_pair"/>
</dbReference>
<dbReference type="InterPro" id="IPR002048">
    <property type="entry name" value="EF_hand_dom"/>
</dbReference>
<sequence>MAQDKARDEDEETKVVVKYVSFVGAALAFGAAILAIFAVSMPWWTGTQSSSLLNVGLDGTETTLGATITLWDFDLELQLAPKEGQLDGEIYNLRTTWDDTCAQAERTLPNVPYCAEVSLARVCVILEAIFDSFFAAFVILASRFTPLLLLLAVGCGVIAVLFAFGAAGLGVMTSTTGLGGVGFMLLGASLVCSGLGVAAVFYAAAKAMPPPPDAIEEVRRTRMKNLQESTQREKEMAAILEENVQRRRRESESGEPGGAPGTGPKRVPVMLQKLIFYTQENEGNEEAELPMELLQAAYQEIDDDGSGSVTLVELCEALKLCGLNASEAAATTVMNEIDKNMNGTIDIHEFVMFFRTLEEMTRFQRKTQQRAQFLSYVLNFCFLLHIILVGVLLMIFIRMDEATGGDTYPILRNVLMAFSIVLVVLFLLVIGIPAARMTLGVQVAAWQHHYNTAIRPEAKFRRRQQEAPAAAAGGGVRSAAWAEGAGPAPPVNAAKYGASYRVSRMTYDNSGEQAAQASHSMTPGHMSERGELTPGRSSVAPTTQRSVQGVASGRSQGAILSKTGEFVRYDPASYRNAAMNSMARMPMSFTPMQVQNMGTSADQPGVMALTDDAGLR</sequence>
<feature type="domain" description="EF-hand" evidence="4">
    <location>
        <begin position="325"/>
        <end position="360"/>
    </location>
</feature>
<dbReference type="PROSITE" id="PS50222">
    <property type="entry name" value="EF_HAND_2"/>
    <property type="match status" value="2"/>
</dbReference>
<feature type="transmembrane region" description="Helical" evidence="3">
    <location>
        <begin position="147"/>
        <end position="171"/>
    </location>
</feature>
<reference evidence="5" key="1">
    <citation type="submission" date="2023-08" db="EMBL/GenBank/DDBJ databases">
        <authorList>
            <person name="Chen Y."/>
            <person name="Shah S."/>
            <person name="Dougan E. K."/>
            <person name="Thang M."/>
            <person name="Chan C."/>
        </authorList>
    </citation>
    <scope>NUCLEOTIDE SEQUENCE</scope>
</reference>
<evidence type="ECO:0000256" key="2">
    <source>
        <dbReference type="SAM" id="MobiDB-lite"/>
    </source>
</evidence>
<evidence type="ECO:0000259" key="4">
    <source>
        <dbReference type="PROSITE" id="PS50222"/>
    </source>
</evidence>
<feature type="compositionally biased region" description="Polar residues" evidence="2">
    <location>
        <begin position="535"/>
        <end position="554"/>
    </location>
</feature>
<dbReference type="SMART" id="SM00054">
    <property type="entry name" value="EFh"/>
    <property type="match status" value="2"/>
</dbReference>
<feature type="compositionally biased region" description="Polar residues" evidence="2">
    <location>
        <begin position="509"/>
        <end position="521"/>
    </location>
</feature>